<accession>A0A8H4TTU0</accession>
<evidence type="ECO:0000313" key="2">
    <source>
        <dbReference type="EMBL" id="KAF4964033.1"/>
    </source>
</evidence>
<proteinExistence type="predicted"/>
<feature type="region of interest" description="Disordered" evidence="1">
    <location>
        <begin position="334"/>
        <end position="366"/>
    </location>
</feature>
<gene>
    <name evidence="2" type="ORF">FZEAL_10894</name>
</gene>
<evidence type="ECO:0000313" key="3">
    <source>
        <dbReference type="Proteomes" id="UP000635477"/>
    </source>
</evidence>
<keyword evidence="3" id="KW-1185">Reference proteome</keyword>
<dbReference type="EMBL" id="JABEYC010001554">
    <property type="protein sequence ID" value="KAF4964033.1"/>
    <property type="molecule type" value="Genomic_DNA"/>
</dbReference>
<sequence>MEQNNQTKDSLSPPTRHQQYDEATDQGTHKASRSPSFSRDTQLSSLSEENESSYFMTIEEEMKHEKERYPGASSWAPAEERLFEILFMRQDLPMLPSTWDVDLRGVPISDVIFKTSDDFPPIVYAHSKHFRATMALTRLIDLTAKARTSIQSGLRTKVSQLIKREMDKYLSWAAQDADYAHLRIVPNIMTEVIDTTMPEDTITEYIQNRMRSLAKLQREFLREDRNPQFWDILKPSIMSSPMIKIEPDDDSSSSSLGKWSKPIKRRRDPFIHVDELSSETPTRDRAVKVEPELKRLRLYRGPNGVDVDELIQFHEEGRKDSRRKSEVRIKEIEQTIMVQGEGSSPASTSSSPRSPSPPSPPAEPTR</sequence>
<feature type="compositionally biased region" description="Pro residues" evidence="1">
    <location>
        <begin position="354"/>
        <end position="366"/>
    </location>
</feature>
<comment type="caution">
    <text evidence="2">The sequence shown here is derived from an EMBL/GenBank/DDBJ whole genome shotgun (WGS) entry which is preliminary data.</text>
</comment>
<reference evidence="2" key="1">
    <citation type="journal article" date="2020" name="BMC Genomics">
        <title>Correction to: Identification and distribution of gene clusters required for synthesis of sphingolipid metabolism inhibitors in diverse species of the filamentous fungus Fusarium.</title>
        <authorList>
            <person name="Kim H.S."/>
            <person name="Lohmar J.M."/>
            <person name="Busman M."/>
            <person name="Brown D.W."/>
            <person name="Naumann T.A."/>
            <person name="Divon H.H."/>
            <person name="Lysoe E."/>
            <person name="Uhlig S."/>
            <person name="Proctor R.H."/>
        </authorList>
    </citation>
    <scope>NUCLEOTIDE SEQUENCE</scope>
    <source>
        <strain evidence="2">NRRL 22465</strain>
    </source>
</reference>
<reference evidence="2" key="2">
    <citation type="submission" date="2020-05" db="EMBL/GenBank/DDBJ databases">
        <authorList>
            <person name="Kim H.-S."/>
            <person name="Proctor R.H."/>
            <person name="Brown D.W."/>
        </authorList>
    </citation>
    <scope>NUCLEOTIDE SEQUENCE</scope>
    <source>
        <strain evidence="2">NRRL 22465</strain>
    </source>
</reference>
<feature type="compositionally biased region" description="Polar residues" evidence="1">
    <location>
        <begin position="1"/>
        <end position="17"/>
    </location>
</feature>
<dbReference type="OrthoDB" id="5286775at2759"/>
<feature type="region of interest" description="Disordered" evidence="1">
    <location>
        <begin position="1"/>
        <end position="51"/>
    </location>
</feature>
<evidence type="ECO:0000256" key="1">
    <source>
        <dbReference type="SAM" id="MobiDB-lite"/>
    </source>
</evidence>
<organism evidence="2 3">
    <name type="scientific">Fusarium zealandicum</name>
    <dbReference type="NCBI Taxonomy" id="1053134"/>
    <lineage>
        <taxon>Eukaryota</taxon>
        <taxon>Fungi</taxon>
        <taxon>Dikarya</taxon>
        <taxon>Ascomycota</taxon>
        <taxon>Pezizomycotina</taxon>
        <taxon>Sordariomycetes</taxon>
        <taxon>Hypocreomycetidae</taxon>
        <taxon>Hypocreales</taxon>
        <taxon>Nectriaceae</taxon>
        <taxon>Fusarium</taxon>
        <taxon>Fusarium staphyleae species complex</taxon>
    </lineage>
</organism>
<feature type="compositionally biased region" description="Low complexity" evidence="1">
    <location>
        <begin position="340"/>
        <end position="353"/>
    </location>
</feature>
<dbReference type="AlphaFoldDB" id="A0A8H4TTU0"/>
<dbReference type="Proteomes" id="UP000635477">
    <property type="component" value="Unassembled WGS sequence"/>
</dbReference>
<feature type="compositionally biased region" description="Polar residues" evidence="1">
    <location>
        <begin position="33"/>
        <end position="42"/>
    </location>
</feature>
<protein>
    <submittedName>
        <fullName evidence="2">Uncharacterized protein</fullName>
    </submittedName>
</protein>
<name>A0A8H4TTU0_9HYPO</name>
<feature type="non-terminal residue" evidence="2">
    <location>
        <position position="366"/>
    </location>
</feature>